<dbReference type="Gene3D" id="1.10.1740.70">
    <property type="entry name" value="ChaB"/>
    <property type="match status" value="1"/>
</dbReference>
<feature type="compositionally biased region" description="Basic and acidic residues" evidence="1">
    <location>
        <begin position="52"/>
        <end position="69"/>
    </location>
</feature>
<protein>
    <submittedName>
        <fullName evidence="2">Cation transport regulator ChaB</fullName>
    </submittedName>
</protein>
<dbReference type="EMBL" id="CP029210">
    <property type="protein sequence ID" value="AWI53580.1"/>
    <property type="molecule type" value="Genomic_DNA"/>
</dbReference>
<evidence type="ECO:0000313" key="2">
    <source>
        <dbReference type="EMBL" id="AWI53580.1"/>
    </source>
</evidence>
<organism evidence="2 3">
    <name type="scientific">Aquabacterium olei</name>
    <dbReference type="NCBI Taxonomy" id="1296669"/>
    <lineage>
        <taxon>Bacteria</taxon>
        <taxon>Pseudomonadati</taxon>
        <taxon>Pseudomonadota</taxon>
        <taxon>Betaproteobacteria</taxon>
        <taxon>Burkholderiales</taxon>
        <taxon>Aquabacterium</taxon>
    </lineage>
</organism>
<dbReference type="SUPFAM" id="SSF140376">
    <property type="entry name" value="ChaB-like"/>
    <property type="match status" value="1"/>
</dbReference>
<dbReference type="InterPro" id="IPR009317">
    <property type="entry name" value="ChaB"/>
</dbReference>
<keyword evidence="3" id="KW-1185">Reference proteome</keyword>
<evidence type="ECO:0000256" key="1">
    <source>
        <dbReference type="SAM" id="MobiDB-lite"/>
    </source>
</evidence>
<feature type="region of interest" description="Disordered" evidence="1">
    <location>
        <begin position="1"/>
        <end position="98"/>
    </location>
</feature>
<dbReference type="Pfam" id="PF06150">
    <property type="entry name" value="ChaB"/>
    <property type="match status" value="1"/>
</dbReference>
<reference evidence="2 3" key="1">
    <citation type="submission" date="2018-05" db="EMBL/GenBank/DDBJ databases">
        <title>complete genome sequence of Aquabacterium olei NBRC 110486.</title>
        <authorList>
            <person name="Tang B."/>
            <person name="Chang J."/>
            <person name="Zhang L."/>
            <person name="Yang H."/>
        </authorList>
    </citation>
    <scope>NUCLEOTIDE SEQUENCE [LARGE SCALE GENOMIC DNA]</scope>
    <source>
        <strain evidence="2 3">NBRC 110486</strain>
    </source>
</reference>
<accession>A0A2U8FRF0</accession>
<feature type="compositionally biased region" description="Polar residues" evidence="1">
    <location>
        <begin position="1"/>
        <end position="15"/>
    </location>
</feature>
<sequence length="130" mass="14041">MPSRTANTALPSTLKRSPAKAQRTYAKTLAHAEESYGPGERARRTAMSSLKHSFEKVGDHWEPKARRGPSDPQAAASGDAARQGDRPTYGGVDAQGQSREALYARARELGIPGRARMNKAALAEAIARRQ</sequence>
<gene>
    <name evidence="2" type="ORF">DEH84_09150</name>
</gene>
<evidence type="ECO:0000313" key="3">
    <source>
        <dbReference type="Proteomes" id="UP000244892"/>
    </source>
</evidence>
<dbReference type="AlphaFoldDB" id="A0A2U8FRF0"/>
<proteinExistence type="predicted"/>
<dbReference type="RefSeq" id="WP_109036580.1">
    <property type="nucleotide sequence ID" value="NZ_CP029210.1"/>
</dbReference>
<dbReference type="Proteomes" id="UP000244892">
    <property type="component" value="Chromosome"/>
</dbReference>
<dbReference type="KEGG" id="aon:DEH84_09150"/>
<dbReference type="InterPro" id="IPR037205">
    <property type="entry name" value="ChaB_sf"/>
</dbReference>
<dbReference type="OrthoDB" id="3731224at2"/>
<name>A0A2U8FRF0_9BURK</name>